<accession>A0ABT1I3C4</accession>
<dbReference type="Gene3D" id="3.30.565.10">
    <property type="entry name" value="Histidine kinase-like ATPase, C-terminal domain"/>
    <property type="match status" value="1"/>
</dbReference>
<dbReference type="EC" id="2.7.13.3" evidence="2"/>
<reference evidence="5 6" key="1">
    <citation type="submission" date="2022-06" db="EMBL/GenBank/DDBJ databases">
        <title>Genomic Encyclopedia of Archaeal and Bacterial Type Strains, Phase II (KMG-II): from individual species to whole genera.</title>
        <authorList>
            <person name="Goeker M."/>
        </authorList>
    </citation>
    <scope>NUCLEOTIDE SEQUENCE [LARGE SCALE GENOMIC DNA]</scope>
    <source>
        <strain evidence="5 6">DSM 40477</strain>
    </source>
</reference>
<evidence type="ECO:0000313" key="5">
    <source>
        <dbReference type="EMBL" id="MCP2262238.1"/>
    </source>
</evidence>
<evidence type="ECO:0000256" key="1">
    <source>
        <dbReference type="ARBA" id="ARBA00000085"/>
    </source>
</evidence>
<sequence>RESGGAGLGLALVAETVRRRGGTVSVGDSPEGGARFEVRWPASPW</sequence>
<dbReference type="RefSeq" id="WP_372502817.1">
    <property type="nucleotide sequence ID" value="NZ_JAMTCP010000060.1"/>
</dbReference>
<dbReference type="Proteomes" id="UP001205311">
    <property type="component" value="Unassembled WGS sequence"/>
</dbReference>
<protein>
    <recommendedName>
        <fullName evidence="2">histidine kinase</fullName>
        <ecNumber evidence="2">2.7.13.3</ecNumber>
    </recommendedName>
</protein>
<evidence type="ECO:0000313" key="6">
    <source>
        <dbReference type="Proteomes" id="UP001205311"/>
    </source>
</evidence>
<dbReference type="InterPro" id="IPR003594">
    <property type="entry name" value="HATPase_dom"/>
</dbReference>
<dbReference type="EMBL" id="JAMTCP010000060">
    <property type="protein sequence ID" value="MCP2262238.1"/>
    <property type="molecule type" value="Genomic_DNA"/>
</dbReference>
<dbReference type="PRINTS" id="PR00344">
    <property type="entry name" value="BCTRLSENSOR"/>
</dbReference>
<comment type="catalytic activity">
    <reaction evidence="1">
        <text>ATP + protein L-histidine = ADP + protein N-phospho-L-histidine.</text>
        <dbReference type="EC" id="2.7.13.3"/>
    </reaction>
</comment>
<feature type="domain" description="Histidine kinase/HSP90-like ATPase" evidence="4">
    <location>
        <begin position="2"/>
        <end position="42"/>
    </location>
</feature>
<dbReference type="InterPro" id="IPR036890">
    <property type="entry name" value="HATPase_C_sf"/>
</dbReference>
<dbReference type="Pfam" id="PF02518">
    <property type="entry name" value="HATPase_c"/>
    <property type="match status" value="1"/>
</dbReference>
<keyword evidence="3" id="KW-0902">Two-component regulatory system</keyword>
<feature type="non-terminal residue" evidence="5">
    <location>
        <position position="1"/>
    </location>
</feature>
<dbReference type="SUPFAM" id="SSF55874">
    <property type="entry name" value="ATPase domain of HSP90 chaperone/DNA topoisomerase II/histidine kinase"/>
    <property type="match status" value="1"/>
</dbReference>
<dbReference type="InterPro" id="IPR004358">
    <property type="entry name" value="Sig_transdc_His_kin-like_C"/>
</dbReference>
<evidence type="ECO:0000259" key="4">
    <source>
        <dbReference type="Pfam" id="PF02518"/>
    </source>
</evidence>
<evidence type="ECO:0000256" key="3">
    <source>
        <dbReference type="ARBA" id="ARBA00023012"/>
    </source>
</evidence>
<keyword evidence="6" id="KW-1185">Reference proteome</keyword>
<proteinExistence type="predicted"/>
<gene>
    <name evidence="5" type="ORF">LX15_005972</name>
</gene>
<name>A0ABT1I3C4_STRSD</name>
<evidence type="ECO:0000256" key="2">
    <source>
        <dbReference type="ARBA" id="ARBA00012438"/>
    </source>
</evidence>
<organism evidence="5 6">
    <name type="scientific">Streptoalloteichus tenebrarius (strain ATCC 17920 / DSM 40477 / JCM 4838 / CBS 697.72 / NBRC 16177 / NCIMB 11028 / NRRL B-12390 / A12253. 1 / ISP 5477)</name>
    <name type="common">Streptomyces tenebrarius</name>
    <dbReference type="NCBI Taxonomy" id="1933"/>
    <lineage>
        <taxon>Bacteria</taxon>
        <taxon>Bacillati</taxon>
        <taxon>Actinomycetota</taxon>
        <taxon>Actinomycetes</taxon>
        <taxon>Pseudonocardiales</taxon>
        <taxon>Pseudonocardiaceae</taxon>
        <taxon>Streptoalloteichus</taxon>
    </lineage>
</organism>
<comment type="caution">
    <text evidence="5">The sequence shown here is derived from an EMBL/GenBank/DDBJ whole genome shotgun (WGS) entry which is preliminary data.</text>
</comment>